<organism evidence="1 2">
    <name type="scientific">Candidatus Magasanikbacteria bacterium RIFCSPHIGHO2_01_FULL_50_8</name>
    <dbReference type="NCBI Taxonomy" id="1798674"/>
    <lineage>
        <taxon>Bacteria</taxon>
        <taxon>Candidatus Magasanikiibacteriota</taxon>
    </lineage>
</organism>
<reference evidence="1 2" key="1">
    <citation type="journal article" date="2016" name="Nat. Commun.">
        <title>Thousands of microbial genomes shed light on interconnected biogeochemical processes in an aquifer system.</title>
        <authorList>
            <person name="Anantharaman K."/>
            <person name="Brown C.T."/>
            <person name="Hug L.A."/>
            <person name="Sharon I."/>
            <person name="Castelle C.J."/>
            <person name="Probst A.J."/>
            <person name="Thomas B.C."/>
            <person name="Singh A."/>
            <person name="Wilkins M.J."/>
            <person name="Karaoz U."/>
            <person name="Brodie E.L."/>
            <person name="Williams K.H."/>
            <person name="Hubbard S.S."/>
            <person name="Banfield J.F."/>
        </authorList>
    </citation>
    <scope>NUCLEOTIDE SEQUENCE [LARGE SCALE GENOMIC DNA]</scope>
</reference>
<protein>
    <recommendedName>
        <fullName evidence="3">Plasmid stabilization protein</fullName>
    </recommendedName>
</protein>
<evidence type="ECO:0000313" key="2">
    <source>
        <dbReference type="Proteomes" id="UP000176329"/>
    </source>
</evidence>
<proteinExistence type="predicted"/>
<dbReference type="EMBL" id="MFPV01000020">
    <property type="protein sequence ID" value="OGH62113.1"/>
    <property type="molecule type" value="Genomic_DNA"/>
</dbReference>
<evidence type="ECO:0000313" key="1">
    <source>
        <dbReference type="EMBL" id="OGH62113.1"/>
    </source>
</evidence>
<accession>A0A1F6LS53</accession>
<dbReference type="Proteomes" id="UP000176329">
    <property type="component" value="Unassembled WGS sequence"/>
</dbReference>
<evidence type="ECO:0008006" key="3">
    <source>
        <dbReference type="Google" id="ProtNLM"/>
    </source>
</evidence>
<gene>
    <name evidence="1" type="ORF">A2848_01395</name>
</gene>
<dbReference type="InterPro" id="IPR035093">
    <property type="entry name" value="RelE/ParE_toxin_dom_sf"/>
</dbReference>
<dbReference type="SUPFAM" id="SSF143011">
    <property type="entry name" value="RelE-like"/>
    <property type="match status" value="1"/>
</dbReference>
<name>A0A1F6LS53_9BACT</name>
<dbReference type="AlphaFoldDB" id="A0A1F6LS53"/>
<sequence>MHIFFHRVYLKRFHRLSPFIKRLTERTIQIFKENPFDPRLHNHVLHGSMNGRRAISVTHEVRIIFEEKDSHTIILFLDIGRHDQVY</sequence>
<comment type="caution">
    <text evidence="1">The sequence shown here is derived from an EMBL/GenBank/DDBJ whole genome shotgun (WGS) entry which is preliminary data.</text>
</comment>
<dbReference type="Gene3D" id="3.30.2310.20">
    <property type="entry name" value="RelE-like"/>
    <property type="match status" value="1"/>
</dbReference>